<dbReference type="SUPFAM" id="SSF51445">
    <property type="entry name" value="(Trans)glycosidases"/>
    <property type="match status" value="1"/>
</dbReference>
<evidence type="ECO:0000256" key="1">
    <source>
        <dbReference type="ARBA" id="ARBA00004141"/>
    </source>
</evidence>
<reference evidence="15" key="1">
    <citation type="journal article" date="2023" name="Science">
        <title>Genome structures resolve the early diversification of teleost fishes.</title>
        <authorList>
            <person name="Parey E."/>
            <person name="Louis A."/>
            <person name="Montfort J."/>
            <person name="Bouchez O."/>
            <person name="Roques C."/>
            <person name="Iampietro C."/>
            <person name="Lluch J."/>
            <person name="Castinel A."/>
            <person name="Donnadieu C."/>
            <person name="Desvignes T."/>
            <person name="Floi Bucao C."/>
            <person name="Jouanno E."/>
            <person name="Wen M."/>
            <person name="Mejri S."/>
            <person name="Dirks R."/>
            <person name="Jansen H."/>
            <person name="Henkel C."/>
            <person name="Chen W.J."/>
            <person name="Zahm M."/>
            <person name="Cabau C."/>
            <person name="Klopp C."/>
            <person name="Thompson A.W."/>
            <person name="Robinson-Rechavi M."/>
            <person name="Braasch I."/>
            <person name="Lecointre G."/>
            <person name="Bobe J."/>
            <person name="Postlethwait J.H."/>
            <person name="Berthelot C."/>
            <person name="Roest Crollius H."/>
            <person name="Guiguen Y."/>
        </authorList>
    </citation>
    <scope>NUCLEOTIDE SEQUENCE</scope>
    <source>
        <strain evidence="15">NC1722</strain>
    </source>
</reference>
<feature type="domain" description="Glycoside hydrolase 35 catalytic" evidence="12">
    <location>
        <begin position="20"/>
        <end position="332"/>
    </location>
</feature>
<dbReference type="Gene3D" id="3.20.20.80">
    <property type="entry name" value="Glycosidases"/>
    <property type="match status" value="1"/>
</dbReference>
<evidence type="ECO:0000259" key="14">
    <source>
        <dbReference type="Pfam" id="PF21467"/>
    </source>
</evidence>
<feature type="compositionally biased region" description="Low complexity" evidence="10">
    <location>
        <begin position="919"/>
        <end position="930"/>
    </location>
</feature>
<feature type="region of interest" description="Disordered" evidence="10">
    <location>
        <begin position="919"/>
        <end position="938"/>
    </location>
</feature>
<evidence type="ECO:0000256" key="3">
    <source>
        <dbReference type="ARBA" id="ARBA00022692"/>
    </source>
</evidence>
<feature type="transmembrane region" description="Helical" evidence="11">
    <location>
        <begin position="717"/>
        <end position="740"/>
    </location>
</feature>
<keyword evidence="7 8" id="KW-0326">Glycosidase</keyword>
<dbReference type="FunFam" id="2.60.120.260:FF:000049">
    <property type="entry name" value="Beta-galactosidase"/>
    <property type="match status" value="1"/>
</dbReference>
<feature type="domain" description="Beta-galactosidase galactose-binding" evidence="14">
    <location>
        <begin position="501"/>
        <end position="560"/>
    </location>
</feature>
<dbReference type="Proteomes" id="UP001221898">
    <property type="component" value="Unassembled WGS sequence"/>
</dbReference>
<evidence type="ECO:0000259" key="13">
    <source>
        <dbReference type="Pfam" id="PF21317"/>
    </source>
</evidence>
<dbReference type="PRINTS" id="PR00742">
    <property type="entry name" value="GLHYDRLASE35"/>
</dbReference>
<dbReference type="SUPFAM" id="SSF49785">
    <property type="entry name" value="Galactose-binding domain-like"/>
    <property type="match status" value="1"/>
</dbReference>
<evidence type="ECO:0000256" key="8">
    <source>
        <dbReference type="RuleBase" id="RU000675"/>
    </source>
</evidence>
<dbReference type="EMBL" id="JAINUG010000077">
    <property type="protein sequence ID" value="KAJ8400364.1"/>
    <property type="molecule type" value="Genomic_DNA"/>
</dbReference>
<evidence type="ECO:0000256" key="4">
    <source>
        <dbReference type="ARBA" id="ARBA00022801"/>
    </source>
</evidence>
<dbReference type="FunFam" id="3.20.20.80:FF:000036">
    <property type="entry name" value="Beta-galactosidase"/>
    <property type="match status" value="1"/>
</dbReference>
<dbReference type="InterPro" id="IPR048912">
    <property type="entry name" value="BetaGal1-like_ABD1"/>
</dbReference>
<dbReference type="InterPro" id="IPR017853">
    <property type="entry name" value="GH"/>
</dbReference>
<proteinExistence type="inferred from homology"/>
<evidence type="ECO:0000256" key="9">
    <source>
        <dbReference type="RuleBase" id="RU003679"/>
    </source>
</evidence>
<keyword evidence="6 11" id="KW-0472">Membrane</keyword>
<keyword evidence="5 11" id="KW-1133">Transmembrane helix</keyword>
<dbReference type="InterPro" id="IPR001944">
    <property type="entry name" value="Glycoside_Hdrlase_35"/>
</dbReference>
<evidence type="ECO:0000313" key="15">
    <source>
        <dbReference type="EMBL" id="KAJ8400364.1"/>
    </source>
</evidence>
<dbReference type="AlphaFoldDB" id="A0AAD7WLE2"/>
<evidence type="ECO:0000256" key="5">
    <source>
        <dbReference type="ARBA" id="ARBA00022989"/>
    </source>
</evidence>
<evidence type="ECO:0000256" key="10">
    <source>
        <dbReference type="SAM" id="MobiDB-lite"/>
    </source>
</evidence>
<feature type="transmembrane region" description="Helical" evidence="11">
    <location>
        <begin position="778"/>
        <end position="799"/>
    </location>
</feature>
<keyword evidence="4 8" id="KW-0378">Hydrolase</keyword>
<feature type="region of interest" description="Disordered" evidence="10">
    <location>
        <begin position="638"/>
        <end position="663"/>
    </location>
</feature>
<comment type="catalytic activity">
    <reaction evidence="8">
        <text>Hydrolysis of terminal non-reducing beta-D-galactose residues in beta-D-galactosides.</text>
        <dbReference type="EC" id="3.2.1.23"/>
    </reaction>
</comment>
<comment type="similarity">
    <text evidence="2 9">Belongs to the glycosyl hydrolase 35 family.</text>
</comment>
<dbReference type="InterPro" id="IPR008979">
    <property type="entry name" value="Galactose-bd-like_sf"/>
</dbReference>
<protein>
    <recommendedName>
        <fullName evidence="8">Beta-galactosidase</fullName>
        <ecNumber evidence="8">3.2.1.23</ecNumber>
    </recommendedName>
</protein>
<comment type="subcellular location">
    <subcellularLocation>
        <location evidence="1">Membrane</location>
        <topology evidence="1">Multi-pass membrane protein</topology>
    </subcellularLocation>
</comment>
<evidence type="ECO:0000256" key="11">
    <source>
        <dbReference type="SAM" id="Phobius"/>
    </source>
</evidence>
<feature type="transmembrane region" description="Helical" evidence="11">
    <location>
        <begin position="674"/>
        <end position="697"/>
    </location>
</feature>
<comment type="caution">
    <text evidence="15">The sequence shown here is derived from an EMBL/GenBank/DDBJ whole genome shotgun (WGS) entry which is preliminary data.</text>
</comment>
<dbReference type="InterPro" id="IPR059112">
    <property type="entry name" value="CysZ/EI24"/>
</dbReference>
<feature type="domain" description="Beta-galactosidase 1-like first all-beta" evidence="13">
    <location>
        <begin position="374"/>
        <end position="477"/>
    </location>
</feature>
<dbReference type="EC" id="3.2.1.23" evidence="8"/>
<dbReference type="Pfam" id="PF21467">
    <property type="entry name" value="BetaGal_gal-bd"/>
    <property type="match status" value="1"/>
</dbReference>
<dbReference type="Gene3D" id="2.60.120.260">
    <property type="entry name" value="Galactose-binding domain-like"/>
    <property type="match status" value="2"/>
</dbReference>
<evidence type="ECO:0000313" key="16">
    <source>
        <dbReference type="Proteomes" id="UP001221898"/>
    </source>
</evidence>
<name>A0AAD7WLE2_9TELE</name>
<keyword evidence="3 11" id="KW-0812">Transmembrane</keyword>
<dbReference type="GO" id="GO:0004565">
    <property type="term" value="F:beta-galactosidase activity"/>
    <property type="evidence" value="ECO:0007669"/>
    <property type="project" value="UniProtKB-EC"/>
</dbReference>
<sequence length="938" mass="106544">MQPADSRRSRREGLSANSSQFTLEGGAFRILGGSAHYFRIPRALWKDRLLKMKACGLNTLTTYVPWNLHEPERGLFNFQNHLDLEAYIRLAEEVGLWVILRPGPYICSEWDLGGLPSWLLRDKNMKLRTTYRGFTGAVSSFFDELIPRVVPLQYMRGGPIIAVQVENEYGSYAKDNQYMPFIKEALLARGIRELLLTSDNREGLKCGGVAGALKTINLQKLTSGVVNYLAHMQPERPQMVMEFWCGWFDVWGDRHHVFWAEDMVAMVTEILERGMSINLYMFHGGTNFGFMNGAVDLGTYKPQASSYDYDAPLSESGEYTPKYHLLRELLSHYNNEKLPEKPAPQWQRPYDAVVIYQHLPLWDTLEFTEEPFRSAKPSYGYTLYETTVTSGGALNSRNNVRDRALVFVDRVYIGILDYKAVELAVPDGKGERKLSLLVENCGRVNYGNALDGQRKGLVGDILLNNTPLIDFTIYCLDMKPNFIEGLSGDGWKSLPEKPTFPGFFQGWLKVDGYPRDTFLKLPGWGKGVVFINGQNLGRHWSVGPQQTLYLPGPWLDSGVNQEKRGFRRGFCAPTPSCHHENFPGPKPHIPLQLLTLPAGLDMADSVRTFLHDAAMGVKDSILGIGTISKLDARIQQKREEQRRRRAGGALAQRRVQSEERKPERESEPKLVSRIFQCCAWNGGVFWLSLFLFYRVFIPLLQTLTARIIDDPSLHGDVWSWLEFILTSVFSALWVLPLFVLSKIVNAIWFQDIADLAFEVSGRKAQPFPSVSKIIADMLFNLLLQALFLIQGMIVSLFPIDAVGQLISVLHMSLLYSLYCFEYRWFNHGVEMHQRLSNIERNWPYYFGFGLPMALLTALPSSYIISGCLFSILFPLFIISANEAQTPVKPYHFQLRLFSLVVLISNKLFHKTMHLQSSITASTSSPHTSPARQRPLPAN</sequence>
<gene>
    <name evidence="15" type="ORF">AAFF_G00397470</name>
</gene>
<dbReference type="InterPro" id="IPR031330">
    <property type="entry name" value="Gly_Hdrlase_35_cat"/>
</dbReference>
<dbReference type="Pfam" id="PF21317">
    <property type="entry name" value="BetaGal_ABD_1"/>
    <property type="match status" value="1"/>
</dbReference>
<dbReference type="PANTHER" id="PTHR23421">
    <property type="entry name" value="BETA-GALACTOSIDASE RELATED"/>
    <property type="match status" value="1"/>
</dbReference>
<evidence type="ECO:0000256" key="2">
    <source>
        <dbReference type="ARBA" id="ARBA00009809"/>
    </source>
</evidence>
<dbReference type="InterPro" id="IPR019801">
    <property type="entry name" value="Glyco_hydro_35_CS"/>
</dbReference>
<dbReference type="InterPro" id="IPR048913">
    <property type="entry name" value="BetaGal_gal-bd"/>
</dbReference>
<dbReference type="GO" id="GO:0005975">
    <property type="term" value="P:carbohydrate metabolic process"/>
    <property type="evidence" value="ECO:0007669"/>
    <property type="project" value="InterPro"/>
</dbReference>
<accession>A0AAD7WLE2</accession>
<feature type="transmembrane region" description="Helical" evidence="11">
    <location>
        <begin position="845"/>
        <end position="878"/>
    </location>
</feature>
<evidence type="ECO:0000259" key="12">
    <source>
        <dbReference type="Pfam" id="PF01301"/>
    </source>
</evidence>
<evidence type="ECO:0000256" key="6">
    <source>
        <dbReference type="ARBA" id="ARBA00023136"/>
    </source>
</evidence>
<organism evidence="15 16">
    <name type="scientific">Aldrovandia affinis</name>
    <dbReference type="NCBI Taxonomy" id="143900"/>
    <lineage>
        <taxon>Eukaryota</taxon>
        <taxon>Metazoa</taxon>
        <taxon>Chordata</taxon>
        <taxon>Craniata</taxon>
        <taxon>Vertebrata</taxon>
        <taxon>Euteleostomi</taxon>
        <taxon>Actinopterygii</taxon>
        <taxon>Neopterygii</taxon>
        <taxon>Teleostei</taxon>
        <taxon>Notacanthiformes</taxon>
        <taxon>Halosauridae</taxon>
        <taxon>Aldrovandia</taxon>
    </lineage>
</organism>
<keyword evidence="16" id="KW-1185">Reference proteome</keyword>
<dbReference type="Pfam" id="PF01301">
    <property type="entry name" value="Glyco_hydro_35"/>
    <property type="match status" value="1"/>
</dbReference>
<dbReference type="Pfam" id="PF07264">
    <property type="entry name" value="EI24"/>
    <property type="match status" value="1"/>
</dbReference>
<evidence type="ECO:0000256" key="7">
    <source>
        <dbReference type="ARBA" id="ARBA00023295"/>
    </source>
</evidence>
<dbReference type="PROSITE" id="PS01182">
    <property type="entry name" value="GLYCOSYL_HYDROL_F35"/>
    <property type="match status" value="1"/>
</dbReference>
<feature type="transmembrane region" description="Helical" evidence="11">
    <location>
        <begin position="805"/>
        <end position="825"/>
    </location>
</feature>